<dbReference type="NCBIfam" id="TIGR00231">
    <property type="entry name" value="small_GTP"/>
    <property type="match status" value="2"/>
</dbReference>
<feature type="binding site" evidence="9">
    <location>
        <begin position="57"/>
        <end position="61"/>
    </location>
    <ligand>
        <name>GTP</name>
        <dbReference type="ChEBI" id="CHEBI:37565"/>
        <label>1</label>
    </ligand>
</feature>
<dbReference type="PANTHER" id="PTHR43834:SF6">
    <property type="entry name" value="GTPASE DER"/>
    <property type="match status" value="1"/>
</dbReference>
<dbReference type="FunFam" id="3.40.50.300:FF:000040">
    <property type="entry name" value="GTPase Der"/>
    <property type="match status" value="1"/>
</dbReference>
<organism evidence="13 14">
    <name type="scientific">Candidatus Obscuribacter phosphatis</name>
    <dbReference type="NCBI Taxonomy" id="1906157"/>
    <lineage>
        <taxon>Bacteria</taxon>
        <taxon>Bacillati</taxon>
        <taxon>Candidatus Melainabacteria</taxon>
        <taxon>Candidatus Obscuribacterales</taxon>
        <taxon>Candidatus Obscuribacteraceae</taxon>
        <taxon>Candidatus Obscuribacter</taxon>
    </lineage>
</organism>
<reference evidence="13" key="1">
    <citation type="submission" date="2021-02" db="EMBL/GenBank/DDBJ databases">
        <title>Genome-Resolved Metagenomics of a Microbial Community Performing Photosynthetic Biological Nutrient Removal.</title>
        <authorList>
            <person name="Mcdaniel E.A."/>
        </authorList>
    </citation>
    <scope>NUCLEOTIDE SEQUENCE</scope>
    <source>
        <strain evidence="13">UWPOB_OBS1</strain>
    </source>
</reference>
<dbReference type="PROSITE" id="PS51712">
    <property type="entry name" value="G_ENGA"/>
    <property type="match status" value="2"/>
</dbReference>
<evidence type="ECO:0000256" key="10">
    <source>
        <dbReference type="PROSITE-ProRule" id="PRU01049"/>
    </source>
</evidence>
<dbReference type="AlphaFoldDB" id="A0A8J7P8W8"/>
<dbReference type="Pfam" id="PF14714">
    <property type="entry name" value="KH_dom-like"/>
    <property type="match status" value="1"/>
</dbReference>
<dbReference type="FunFam" id="3.30.300.20:FF:000004">
    <property type="entry name" value="GTPase Der"/>
    <property type="match status" value="1"/>
</dbReference>
<evidence type="ECO:0000256" key="6">
    <source>
        <dbReference type="ARBA" id="ARBA00023134"/>
    </source>
</evidence>
<dbReference type="InterPro" id="IPR027417">
    <property type="entry name" value="P-loop_NTPase"/>
</dbReference>
<evidence type="ECO:0000256" key="4">
    <source>
        <dbReference type="ARBA" id="ARBA00022737"/>
    </source>
</evidence>
<evidence type="ECO:0000259" key="12">
    <source>
        <dbReference type="PROSITE" id="PS51712"/>
    </source>
</evidence>
<comment type="subunit">
    <text evidence="9">Associates with the 50S ribosomal subunit.</text>
</comment>
<evidence type="ECO:0000256" key="7">
    <source>
        <dbReference type="ARBA" id="ARBA00032345"/>
    </source>
</evidence>
<evidence type="ECO:0000256" key="1">
    <source>
        <dbReference type="ARBA" id="ARBA00008279"/>
    </source>
</evidence>
<keyword evidence="4 11" id="KW-0677">Repeat</keyword>
<feature type="binding site" evidence="9">
    <location>
        <begin position="321"/>
        <end position="324"/>
    </location>
    <ligand>
        <name>GTP</name>
        <dbReference type="ChEBI" id="CHEBI:37565"/>
        <label>2</label>
    </ligand>
</feature>
<dbReference type="GO" id="GO:0042254">
    <property type="term" value="P:ribosome biogenesis"/>
    <property type="evidence" value="ECO:0007669"/>
    <property type="project" value="UniProtKB-KW"/>
</dbReference>
<feature type="binding site" evidence="9">
    <location>
        <begin position="10"/>
        <end position="17"/>
    </location>
    <ligand>
        <name>GTP</name>
        <dbReference type="ChEBI" id="CHEBI:37565"/>
        <label>1</label>
    </ligand>
</feature>
<keyword evidence="3 9" id="KW-0690">Ribosome biogenesis</keyword>
<dbReference type="InterPro" id="IPR006073">
    <property type="entry name" value="GTP-bd"/>
</dbReference>
<dbReference type="CDD" id="cd01894">
    <property type="entry name" value="EngA1"/>
    <property type="match status" value="1"/>
</dbReference>
<evidence type="ECO:0000256" key="5">
    <source>
        <dbReference type="ARBA" id="ARBA00022741"/>
    </source>
</evidence>
<dbReference type="Proteomes" id="UP000664277">
    <property type="component" value="Unassembled WGS sequence"/>
</dbReference>
<dbReference type="HAMAP" id="MF_00195">
    <property type="entry name" value="GTPase_Der"/>
    <property type="match status" value="1"/>
</dbReference>
<evidence type="ECO:0000256" key="3">
    <source>
        <dbReference type="ARBA" id="ARBA00022517"/>
    </source>
</evidence>
<dbReference type="Gene3D" id="3.30.300.20">
    <property type="match status" value="1"/>
</dbReference>
<dbReference type="Pfam" id="PF01926">
    <property type="entry name" value="MMR_HSR1"/>
    <property type="match status" value="2"/>
</dbReference>
<dbReference type="InterPro" id="IPR031166">
    <property type="entry name" value="G_ENGA"/>
</dbReference>
<evidence type="ECO:0000256" key="11">
    <source>
        <dbReference type="RuleBase" id="RU004481"/>
    </source>
</evidence>
<feature type="binding site" evidence="9">
    <location>
        <begin position="123"/>
        <end position="126"/>
    </location>
    <ligand>
        <name>GTP</name>
        <dbReference type="ChEBI" id="CHEBI:37565"/>
        <label>1</label>
    </ligand>
</feature>
<proteinExistence type="inferred from homology"/>
<dbReference type="FunFam" id="3.40.50.300:FF:000057">
    <property type="entry name" value="GTPase Der"/>
    <property type="match status" value="1"/>
</dbReference>
<dbReference type="PRINTS" id="PR00326">
    <property type="entry name" value="GTP1OBG"/>
</dbReference>
<feature type="binding site" evidence="9">
    <location>
        <begin position="209"/>
        <end position="216"/>
    </location>
    <ligand>
        <name>GTP</name>
        <dbReference type="ChEBI" id="CHEBI:37565"/>
        <label>2</label>
    </ligand>
</feature>
<accession>A0A8J7P8W8</accession>
<comment type="caution">
    <text evidence="13">The sequence shown here is derived from an EMBL/GenBank/DDBJ whole genome shotgun (WGS) entry which is preliminary data.</text>
</comment>
<feature type="domain" description="EngA-type G" evidence="12">
    <location>
        <begin position="203"/>
        <end position="379"/>
    </location>
</feature>
<dbReference type="SUPFAM" id="SSF52540">
    <property type="entry name" value="P-loop containing nucleoside triphosphate hydrolases"/>
    <property type="match status" value="2"/>
</dbReference>
<comment type="similarity">
    <text evidence="1 9 10 11">Belongs to the TRAFAC class TrmE-Era-EngA-EngB-Septin-like GTPase superfamily. EngA (Der) GTPase family.</text>
</comment>
<evidence type="ECO:0000313" key="13">
    <source>
        <dbReference type="EMBL" id="MBN8659182.1"/>
    </source>
</evidence>
<dbReference type="InterPro" id="IPR005225">
    <property type="entry name" value="Small_GTP-bd"/>
</dbReference>
<dbReference type="InterPro" id="IPR032859">
    <property type="entry name" value="KH_dom-like"/>
</dbReference>
<dbReference type="GO" id="GO:0043022">
    <property type="term" value="F:ribosome binding"/>
    <property type="evidence" value="ECO:0007669"/>
    <property type="project" value="TreeGrafter"/>
</dbReference>
<gene>
    <name evidence="9 13" type="primary">der</name>
    <name evidence="13" type="ORF">J0M35_02385</name>
</gene>
<keyword evidence="6 9" id="KW-0342">GTP-binding</keyword>
<dbReference type="InterPro" id="IPR015946">
    <property type="entry name" value="KH_dom-like_a/b"/>
</dbReference>
<evidence type="ECO:0000256" key="9">
    <source>
        <dbReference type="HAMAP-Rule" id="MF_00195"/>
    </source>
</evidence>
<evidence type="ECO:0000256" key="2">
    <source>
        <dbReference type="ARBA" id="ARBA00020953"/>
    </source>
</evidence>
<feature type="binding site" evidence="9">
    <location>
        <begin position="256"/>
        <end position="260"/>
    </location>
    <ligand>
        <name>GTP</name>
        <dbReference type="ChEBI" id="CHEBI:37565"/>
        <label>2</label>
    </ligand>
</feature>
<dbReference type="NCBIfam" id="TIGR03594">
    <property type="entry name" value="GTPase_EngA"/>
    <property type="match status" value="1"/>
</dbReference>
<dbReference type="PANTHER" id="PTHR43834">
    <property type="entry name" value="GTPASE DER"/>
    <property type="match status" value="1"/>
</dbReference>
<sequence length="467" mass="51708">MYKPIVVIVGRPNVGKSTFFNRCIQQKHAIVDDTPGITRDRIYKDCDWSGHNFILVDTGGILPDEGRSFEPMAKEVLDQVKQALVEADVIVFMVDGREGITGADEEVANIIRRVKKPVILAVNKIDSIKENNSIMEFYGLGLGDPMPLSAMTGAGNVGDLLDAIIAYFPQNGKVAGKSKKKQFDYEEELEETEEKRDPATCPVSIAIVGRPNVGKSSITNVLCGQKRSIVADEPGTTRDAVDTKITYQGREITLVDTAGIRRKSRVDYGVEAFSVVRSLKALERADVVVLVLDASLEISDQDQKLASKIEEAGKAAIIVMNKWDLIQDRSSTTMNQFTDLIKRELRSLSYAEVLFTSATNKLRMNKIIEACLRAFSETSRRINTGLVNQILNEAVALSPPPASKRGKRLKVYYSTQVTTNPPTFVLKVSDAKLLSRPYQTYLERKLREAFGFAGSPLRIIARSKAEN</sequence>
<dbReference type="PIRSF" id="PIRSF006485">
    <property type="entry name" value="GTP-binding_EngA"/>
    <property type="match status" value="1"/>
</dbReference>
<evidence type="ECO:0000313" key="14">
    <source>
        <dbReference type="Proteomes" id="UP000664277"/>
    </source>
</evidence>
<dbReference type="CDD" id="cd01895">
    <property type="entry name" value="EngA2"/>
    <property type="match status" value="1"/>
</dbReference>
<name>A0A8J7P8W8_9BACT</name>
<comment type="function">
    <text evidence="8 9 11">GTPase that plays an essential role in the late steps of ribosome biogenesis.</text>
</comment>
<dbReference type="Gene3D" id="3.40.50.300">
    <property type="entry name" value="P-loop containing nucleotide triphosphate hydrolases"/>
    <property type="match status" value="2"/>
</dbReference>
<dbReference type="EMBL" id="JAFLCK010000002">
    <property type="protein sequence ID" value="MBN8659182.1"/>
    <property type="molecule type" value="Genomic_DNA"/>
</dbReference>
<dbReference type="InterPro" id="IPR016484">
    <property type="entry name" value="GTPase_Der"/>
</dbReference>
<evidence type="ECO:0000256" key="8">
    <source>
        <dbReference type="ARBA" id="ARBA00053470"/>
    </source>
</evidence>
<feature type="domain" description="EngA-type G" evidence="12">
    <location>
        <begin position="4"/>
        <end position="172"/>
    </location>
</feature>
<keyword evidence="5 9" id="KW-0547">Nucleotide-binding</keyword>
<dbReference type="GO" id="GO:0005525">
    <property type="term" value="F:GTP binding"/>
    <property type="evidence" value="ECO:0007669"/>
    <property type="project" value="UniProtKB-UniRule"/>
</dbReference>
<protein>
    <recommendedName>
        <fullName evidence="2 9">GTPase Der</fullName>
    </recommendedName>
    <alternativeName>
        <fullName evidence="7 9">GTP-binding protein EngA</fullName>
    </alternativeName>
</protein>